<gene>
    <name evidence="5" type="ORF">D7Z54_16075</name>
</gene>
<keyword evidence="1" id="KW-0805">Transcription regulation</keyword>
<evidence type="ECO:0000313" key="5">
    <source>
        <dbReference type="EMBL" id="RSL32407.1"/>
    </source>
</evidence>
<dbReference type="InterPro" id="IPR036390">
    <property type="entry name" value="WH_DNA-bd_sf"/>
</dbReference>
<accession>A0A428N280</accession>
<feature type="domain" description="HTH arsR-type" evidence="4">
    <location>
        <begin position="6"/>
        <end position="112"/>
    </location>
</feature>
<evidence type="ECO:0000256" key="2">
    <source>
        <dbReference type="ARBA" id="ARBA00023125"/>
    </source>
</evidence>
<dbReference type="PANTHER" id="PTHR33154:SF33">
    <property type="entry name" value="TRANSCRIPTIONAL REPRESSOR SDPR"/>
    <property type="match status" value="1"/>
</dbReference>
<dbReference type="InterPro" id="IPR051081">
    <property type="entry name" value="HTH_MetalResp_TranReg"/>
</dbReference>
<comment type="caution">
    <text evidence="5">The sequence shown here is derived from an EMBL/GenBank/DDBJ whole genome shotgun (WGS) entry which is preliminary data.</text>
</comment>
<dbReference type="EMBL" id="RBVX01000015">
    <property type="protein sequence ID" value="RSL32407.1"/>
    <property type="molecule type" value="Genomic_DNA"/>
</dbReference>
<evidence type="ECO:0000259" key="4">
    <source>
        <dbReference type="PROSITE" id="PS50987"/>
    </source>
</evidence>
<name>A0A428N280_9BACI</name>
<dbReference type="GO" id="GO:0003677">
    <property type="term" value="F:DNA binding"/>
    <property type="evidence" value="ECO:0007669"/>
    <property type="project" value="UniProtKB-KW"/>
</dbReference>
<evidence type="ECO:0000256" key="1">
    <source>
        <dbReference type="ARBA" id="ARBA00023015"/>
    </source>
</evidence>
<dbReference type="RefSeq" id="WP_125556879.1">
    <property type="nucleotide sequence ID" value="NZ_RBVX01000015.1"/>
</dbReference>
<dbReference type="InterPro" id="IPR036388">
    <property type="entry name" value="WH-like_DNA-bd_sf"/>
</dbReference>
<dbReference type="InterPro" id="IPR001845">
    <property type="entry name" value="HTH_ArsR_DNA-bd_dom"/>
</dbReference>
<dbReference type="NCBIfam" id="NF033788">
    <property type="entry name" value="HTH_metalloreg"/>
    <property type="match status" value="1"/>
</dbReference>
<evidence type="ECO:0000313" key="6">
    <source>
        <dbReference type="Proteomes" id="UP000275076"/>
    </source>
</evidence>
<dbReference type="SUPFAM" id="SSF46785">
    <property type="entry name" value="Winged helix' DNA-binding domain"/>
    <property type="match status" value="1"/>
</dbReference>
<dbReference type="Proteomes" id="UP000275076">
    <property type="component" value="Unassembled WGS sequence"/>
</dbReference>
<keyword evidence="3" id="KW-0804">Transcription</keyword>
<keyword evidence="2" id="KW-0238">DNA-binding</keyword>
<dbReference type="SMART" id="SM00418">
    <property type="entry name" value="HTH_ARSR"/>
    <property type="match status" value="1"/>
</dbReference>
<protein>
    <submittedName>
        <fullName evidence="5">ArsR family transcriptional regulator</fullName>
    </submittedName>
</protein>
<dbReference type="GO" id="GO:0003700">
    <property type="term" value="F:DNA-binding transcription factor activity"/>
    <property type="evidence" value="ECO:0007669"/>
    <property type="project" value="InterPro"/>
</dbReference>
<proteinExistence type="predicted"/>
<keyword evidence="6" id="KW-1185">Reference proteome</keyword>
<dbReference type="PANTHER" id="PTHR33154">
    <property type="entry name" value="TRANSCRIPTIONAL REGULATOR, ARSR FAMILY"/>
    <property type="match status" value="1"/>
</dbReference>
<organism evidence="5 6">
    <name type="scientific">Salibacterium salarium</name>
    <dbReference type="NCBI Taxonomy" id="284579"/>
    <lineage>
        <taxon>Bacteria</taxon>
        <taxon>Bacillati</taxon>
        <taxon>Bacillota</taxon>
        <taxon>Bacilli</taxon>
        <taxon>Bacillales</taxon>
        <taxon>Bacillaceae</taxon>
    </lineage>
</organism>
<dbReference type="PROSITE" id="PS50987">
    <property type="entry name" value="HTH_ARSR_2"/>
    <property type="match status" value="1"/>
</dbReference>
<dbReference type="AlphaFoldDB" id="A0A428N280"/>
<sequence length="112" mass="12887">MSKYKYELHTIAPFSDMFKALSNTHRLQIFLYLANNCFPGELSTEEEMRISVGELGDGLNIAPSTVSHHLKELRQAGLIRMERKGKNIECWIEPETLDQLVDFFQNAKGKKQ</sequence>
<dbReference type="Gene3D" id="1.10.10.10">
    <property type="entry name" value="Winged helix-like DNA-binding domain superfamily/Winged helix DNA-binding domain"/>
    <property type="match status" value="1"/>
</dbReference>
<reference evidence="5 6" key="1">
    <citation type="submission" date="2018-10" db="EMBL/GenBank/DDBJ databases">
        <title>Draft genome sequence of Bacillus salarius IM0101, isolated from a hypersaline soil in Inner Mongolia, China.</title>
        <authorList>
            <person name="Yamprayoonswat W."/>
            <person name="Boonvisut S."/>
            <person name="Jumpathong W."/>
            <person name="Sittihan S."/>
            <person name="Ruangsuj P."/>
            <person name="Wanthongcharoen S."/>
            <person name="Thongpramul N."/>
            <person name="Pimmason S."/>
            <person name="Yu B."/>
            <person name="Yasawong M."/>
        </authorList>
    </citation>
    <scope>NUCLEOTIDE SEQUENCE [LARGE SCALE GENOMIC DNA]</scope>
    <source>
        <strain evidence="5 6">IM0101</strain>
    </source>
</reference>
<dbReference type="Pfam" id="PF12840">
    <property type="entry name" value="HTH_20"/>
    <property type="match status" value="1"/>
</dbReference>
<dbReference type="CDD" id="cd00090">
    <property type="entry name" value="HTH_ARSR"/>
    <property type="match status" value="1"/>
</dbReference>
<dbReference type="OrthoDB" id="9798835at2"/>
<evidence type="ECO:0000256" key="3">
    <source>
        <dbReference type="ARBA" id="ARBA00023163"/>
    </source>
</evidence>
<dbReference type="InterPro" id="IPR011991">
    <property type="entry name" value="ArsR-like_HTH"/>
</dbReference>